<evidence type="ECO:0000313" key="5">
    <source>
        <dbReference type="EMBL" id="GAA4397471.1"/>
    </source>
</evidence>
<keyword evidence="6" id="KW-1185">Reference proteome</keyword>
<dbReference type="PANTHER" id="PTHR43244">
    <property type="match status" value="1"/>
</dbReference>
<dbReference type="CDD" id="cd12108">
    <property type="entry name" value="Hr-like"/>
    <property type="match status" value="1"/>
</dbReference>
<evidence type="ECO:0008006" key="7">
    <source>
        <dbReference type="Google" id="ProtNLM"/>
    </source>
</evidence>
<dbReference type="Gene3D" id="1.20.120.520">
    <property type="entry name" value="nmb1532 protein domain like"/>
    <property type="match status" value="1"/>
</dbReference>
<name>A0ABP8JXD3_9MICO</name>
<dbReference type="Pfam" id="PF01814">
    <property type="entry name" value="Hemerythrin"/>
    <property type="match status" value="1"/>
</dbReference>
<dbReference type="SUPFAM" id="SSF51679">
    <property type="entry name" value="Bacterial luciferase-like"/>
    <property type="match status" value="1"/>
</dbReference>
<reference evidence="6" key="1">
    <citation type="journal article" date="2019" name="Int. J. Syst. Evol. Microbiol.">
        <title>The Global Catalogue of Microorganisms (GCM) 10K type strain sequencing project: providing services to taxonomists for standard genome sequencing and annotation.</title>
        <authorList>
            <consortium name="The Broad Institute Genomics Platform"/>
            <consortium name="The Broad Institute Genome Sequencing Center for Infectious Disease"/>
            <person name="Wu L."/>
            <person name="Ma J."/>
        </authorList>
    </citation>
    <scope>NUCLEOTIDE SEQUENCE [LARGE SCALE GENOMIC DNA]</scope>
    <source>
        <strain evidence="6">JCM 17738</strain>
    </source>
</reference>
<gene>
    <name evidence="5" type="ORF">GCM10023153_21400</name>
</gene>
<evidence type="ECO:0000256" key="1">
    <source>
        <dbReference type="ARBA" id="ARBA00023002"/>
    </source>
</evidence>
<evidence type="ECO:0000259" key="4">
    <source>
        <dbReference type="Pfam" id="PF01814"/>
    </source>
</evidence>
<feature type="domain" description="Luciferase-like" evidence="3">
    <location>
        <begin position="18"/>
        <end position="227"/>
    </location>
</feature>
<dbReference type="PANTHER" id="PTHR43244:SF1">
    <property type="entry name" value="5,10-METHYLENETETRAHYDROMETHANOPTERIN REDUCTASE"/>
    <property type="match status" value="1"/>
</dbReference>
<dbReference type="InterPro" id="IPR012312">
    <property type="entry name" value="Hemerythrin-like"/>
</dbReference>
<dbReference type="EMBL" id="BAABFX010000028">
    <property type="protein sequence ID" value="GAA4397471.1"/>
    <property type="molecule type" value="Genomic_DNA"/>
</dbReference>
<dbReference type="CDD" id="cd01097">
    <property type="entry name" value="Tetrahydromethanopterin_reductase"/>
    <property type="match status" value="1"/>
</dbReference>
<dbReference type="Gene3D" id="3.20.20.30">
    <property type="entry name" value="Luciferase-like domain"/>
    <property type="match status" value="1"/>
</dbReference>
<sequence>MSDYGHDLEFGIFPTPDAARPHHALELAHVAEVSGLDLVSVQDHPYQARHLDAWTLLSVIAARTSTVRVALNVANLPLRNPVVLARSAASLDLLTGGRVELGLGTGAFWDAIEAAGGTRLTPGEAVTALEEAIAIARALWAGEGSVRVDGEHHRARGLHSGPAPAHPMGIWVGAYKPRMLRLTGRLADGWLPSQGYAAPDTLAPMNARIDEAALAAGRAPEAVRRLYNISGTFGSGSGFLQGPPHTWAEQLAELTLEEGLATYILATDDPDDVRRFGEEVAPAVRDLVAAERARRATQPSDAVAPVPEAASPSRVETSASNVEPSAGAPGAGSGAPAGGFENRPVVTPTPDDGRRLTGILPWDEASRPTYPRRPDAQEQAQYGPAQLAVPQHLIDVHNHLRAELAQVRDVVDQVVRGQLQVGAARSAVNAMTMRQNNWTLGAYCESYCRIVTGHHSLEDAAIFPHLRAQDPDARPVIDRLEEEHEVIHDVLDDVDRALVALVADEPGALDRLRHVVDLLTDTLLSHLAYEERELLHPLARHGMTR</sequence>
<accession>A0ABP8JXD3</accession>
<dbReference type="InterPro" id="IPR011251">
    <property type="entry name" value="Luciferase-like_dom"/>
</dbReference>
<proteinExistence type="predicted"/>
<feature type="domain" description="Hemerythrin-like" evidence="4">
    <location>
        <begin position="393"/>
        <end position="535"/>
    </location>
</feature>
<evidence type="ECO:0000256" key="2">
    <source>
        <dbReference type="SAM" id="MobiDB-lite"/>
    </source>
</evidence>
<dbReference type="Proteomes" id="UP001500390">
    <property type="component" value="Unassembled WGS sequence"/>
</dbReference>
<keyword evidence="1" id="KW-0560">Oxidoreductase</keyword>
<dbReference type="InterPro" id="IPR050564">
    <property type="entry name" value="F420-G6PD/mer"/>
</dbReference>
<evidence type="ECO:0000313" key="6">
    <source>
        <dbReference type="Proteomes" id="UP001500390"/>
    </source>
</evidence>
<feature type="compositionally biased region" description="Low complexity" evidence="2">
    <location>
        <begin position="299"/>
        <end position="315"/>
    </location>
</feature>
<comment type="caution">
    <text evidence="5">The sequence shown here is derived from an EMBL/GenBank/DDBJ whole genome shotgun (WGS) entry which is preliminary data.</text>
</comment>
<dbReference type="InterPro" id="IPR036661">
    <property type="entry name" value="Luciferase-like_sf"/>
</dbReference>
<organism evidence="5 6">
    <name type="scientific">Ornithinibacter aureus</name>
    <dbReference type="NCBI Taxonomy" id="622664"/>
    <lineage>
        <taxon>Bacteria</taxon>
        <taxon>Bacillati</taxon>
        <taxon>Actinomycetota</taxon>
        <taxon>Actinomycetes</taxon>
        <taxon>Micrococcales</taxon>
        <taxon>Intrasporangiaceae</taxon>
        <taxon>Ornithinibacter</taxon>
    </lineage>
</organism>
<evidence type="ECO:0000259" key="3">
    <source>
        <dbReference type="Pfam" id="PF00296"/>
    </source>
</evidence>
<feature type="region of interest" description="Disordered" evidence="2">
    <location>
        <begin position="292"/>
        <end position="375"/>
    </location>
</feature>
<protein>
    <recommendedName>
        <fullName evidence="7">LLM class flavin-dependent oxidoreductase</fullName>
    </recommendedName>
</protein>
<dbReference type="Pfam" id="PF00296">
    <property type="entry name" value="Bac_luciferase"/>
    <property type="match status" value="1"/>
</dbReference>
<dbReference type="RefSeq" id="WP_159902425.1">
    <property type="nucleotide sequence ID" value="NZ_BAABFX010000028.1"/>
</dbReference>